<feature type="domain" description="PKD" evidence="2">
    <location>
        <begin position="24"/>
        <end position="105"/>
    </location>
</feature>
<evidence type="ECO:0000313" key="4">
    <source>
        <dbReference type="Proteomes" id="UP001321498"/>
    </source>
</evidence>
<dbReference type="RefSeq" id="WP_286279165.1">
    <property type="nucleotide sequence ID" value="NZ_AP027731.1"/>
</dbReference>
<accession>A0ABM8GCF3</accession>
<dbReference type="Gene3D" id="2.60.40.10">
    <property type="entry name" value="Immunoglobulins"/>
    <property type="match status" value="1"/>
</dbReference>
<reference evidence="4" key="1">
    <citation type="journal article" date="2019" name="Int. J. Syst. Evol. Microbiol.">
        <title>The Global Catalogue of Microorganisms (GCM) 10K type strain sequencing project: providing services to taxonomists for standard genome sequencing and annotation.</title>
        <authorList>
            <consortium name="The Broad Institute Genomics Platform"/>
            <consortium name="The Broad Institute Genome Sequencing Center for Infectious Disease"/>
            <person name="Wu L."/>
            <person name="Ma J."/>
        </authorList>
    </citation>
    <scope>NUCLEOTIDE SEQUENCE [LARGE SCALE GENOMIC DNA]</scope>
    <source>
        <strain evidence="4">NBRC 108725</strain>
    </source>
</reference>
<dbReference type="SUPFAM" id="SSF49299">
    <property type="entry name" value="PKD domain"/>
    <property type="match status" value="1"/>
</dbReference>
<gene>
    <name evidence="3" type="ORF">GCM10025866_18410</name>
</gene>
<sequence>MTDDKGATGTTTRSVTVADAPPPANAAPTASFTAATNGLDVSVDGSGSADTDGTIAAYSWNWGDNSAAGSGATATHTYAAGTYTITLTVTDDKGATGTTTQSVTVGTVTPPPATPIAADDFNRALTGTWGTATTGGAWTSSSSTNPGYYSVDGAGKLTTSAPSQAAEVYLRGVTSTRSEVTAVIRPGAVPTGGTVYAAVIGRRVSSTDYRARIQLNTTGAVGVQFQAAGTTIGGTTAISGLTFAAGDALQVRFQVVGTSPTTLNVKVWKVGTPEPAAWQKTITDTTAALQTAGSFGLGIYSSATNTPYTLAYDDYAVTTVP</sequence>
<dbReference type="PROSITE" id="PS50093">
    <property type="entry name" value="PKD"/>
    <property type="match status" value="1"/>
</dbReference>
<dbReference type="SMART" id="SM00089">
    <property type="entry name" value="PKD"/>
    <property type="match status" value="1"/>
</dbReference>
<dbReference type="InterPro" id="IPR022409">
    <property type="entry name" value="PKD/Chitinase_dom"/>
</dbReference>
<dbReference type="CDD" id="cd00146">
    <property type="entry name" value="PKD"/>
    <property type="match status" value="1"/>
</dbReference>
<dbReference type="Pfam" id="PF18911">
    <property type="entry name" value="PKD_4"/>
    <property type="match status" value="1"/>
</dbReference>
<dbReference type="Proteomes" id="UP001321498">
    <property type="component" value="Chromosome"/>
</dbReference>
<evidence type="ECO:0000313" key="3">
    <source>
        <dbReference type="EMBL" id="BDZ45932.1"/>
    </source>
</evidence>
<keyword evidence="4" id="KW-1185">Reference proteome</keyword>
<name>A0ABM8GCF3_9MICO</name>
<evidence type="ECO:0000259" key="2">
    <source>
        <dbReference type="PROSITE" id="PS50093"/>
    </source>
</evidence>
<evidence type="ECO:0000256" key="1">
    <source>
        <dbReference type="SAM" id="MobiDB-lite"/>
    </source>
</evidence>
<proteinExistence type="predicted"/>
<feature type="region of interest" description="Disordered" evidence="1">
    <location>
        <begin position="1"/>
        <end position="28"/>
    </location>
</feature>
<organism evidence="3 4">
    <name type="scientific">Naasia aerilata</name>
    <dbReference type="NCBI Taxonomy" id="1162966"/>
    <lineage>
        <taxon>Bacteria</taxon>
        <taxon>Bacillati</taxon>
        <taxon>Actinomycetota</taxon>
        <taxon>Actinomycetes</taxon>
        <taxon>Micrococcales</taxon>
        <taxon>Microbacteriaceae</taxon>
        <taxon>Naasia</taxon>
    </lineage>
</organism>
<dbReference type="InterPro" id="IPR013783">
    <property type="entry name" value="Ig-like_fold"/>
</dbReference>
<dbReference type="InterPro" id="IPR000601">
    <property type="entry name" value="PKD_dom"/>
</dbReference>
<protein>
    <recommendedName>
        <fullName evidence="2">PKD domain-containing protein</fullName>
    </recommendedName>
</protein>
<dbReference type="InterPro" id="IPR035986">
    <property type="entry name" value="PKD_dom_sf"/>
</dbReference>
<dbReference type="EMBL" id="AP027731">
    <property type="protein sequence ID" value="BDZ45932.1"/>
    <property type="molecule type" value="Genomic_DNA"/>
</dbReference>